<sequence>MGKRYYQLSFLRDTDGEKTKEAVEAALEKYRMYMLTVPDEFLPRVTQTYSLVPPSNTNAFHSSTESAAIKKADFERERDEYMERIRRAVNKLSAIEREVIIKRHMSLEEPRDYDIYNEMGISEATFYRILEKAFYKLAFALRIEVYKEVKSEVTSHEFCAADSWCRKG</sequence>
<gene>
    <name evidence="2" type="ORF">H839_16028</name>
</gene>
<dbReference type="Gene3D" id="1.10.10.10">
    <property type="entry name" value="Winged helix-like DNA-binding domain superfamily/Winged helix DNA-binding domain"/>
    <property type="match status" value="1"/>
</dbReference>
<accession>A0ABC9VA96</accession>
<dbReference type="Proteomes" id="UP000023566">
    <property type="component" value="Chromosome"/>
</dbReference>
<protein>
    <submittedName>
        <fullName evidence="2">Phage transcriptional regulator, ArpU</fullName>
    </submittedName>
</protein>
<dbReference type="InterPro" id="IPR013324">
    <property type="entry name" value="RNA_pol_sigma_r3/r4-like"/>
</dbReference>
<dbReference type="NCBIfam" id="TIGR01637">
    <property type="entry name" value="phage_arpU"/>
    <property type="match status" value="1"/>
</dbReference>
<organism evidence="2 3">
    <name type="scientific">Parageobacillus genomosp. 1</name>
    <dbReference type="NCBI Taxonomy" id="1295642"/>
    <lineage>
        <taxon>Bacteria</taxon>
        <taxon>Bacillati</taxon>
        <taxon>Bacillota</taxon>
        <taxon>Bacilli</taxon>
        <taxon>Bacillales</taxon>
        <taxon>Anoxybacillaceae</taxon>
        <taxon>Parageobacillus</taxon>
    </lineage>
</organism>
<dbReference type="AlphaFoldDB" id="A0ABC9VA96"/>
<feature type="coiled-coil region" evidence="1">
    <location>
        <begin position="71"/>
        <end position="98"/>
    </location>
</feature>
<reference evidence="2 3" key="1">
    <citation type="journal article" date="2014" name="Appl. Microbiol. Biotechnol.">
        <title>Transformable facultative thermophile Geobacillus stearothermophilus NUB3621 as a host strain for metabolic engineering.</title>
        <authorList>
            <person name="Blanchard K."/>
            <person name="Robic S."/>
            <person name="Matsumura I."/>
        </authorList>
    </citation>
    <scope>NUCLEOTIDE SEQUENCE [LARGE SCALE GENOMIC DNA]</scope>
    <source>
        <strain evidence="2 3">NUB3621</strain>
    </source>
</reference>
<proteinExistence type="predicted"/>
<dbReference type="EMBL" id="AOTZ01000009">
    <property type="protein sequence ID" value="EZP75024.1"/>
    <property type="molecule type" value="Genomic_DNA"/>
</dbReference>
<evidence type="ECO:0000313" key="2">
    <source>
        <dbReference type="EMBL" id="EZP75024.1"/>
    </source>
</evidence>
<evidence type="ECO:0000256" key="1">
    <source>
        <dbReference type="SAM" id="Coils"/>
    </source>
</evidence>
<dbReference type="RefSeq" id="WP_313769986.1">
    <property type="nucleotide sequence ID" value="NZ_CM002692.1"/>
</dbReference>
<dbReference type="InterPro" id="IPR036388">
    <property type="entry name" value="WH-like_DNA-bd_sf"/>
</dbReference>
<evidence type="ECO:0000313" key="3">
    <source>
        <dbReference type="Proteomes" id="UP000023566"/>
    </source>
</evidence>
<keyword evidence="3" id="KW-1185">Reference proteome</keyword>
<comment type="caution">
    <text evidence="2">The sequence shown here is derived from an EMBL/GenBank/DDBJ whole genome shotgun (WGS) entry which is preliminary data.</text>
</comment>
<dbReference type="InterPro" id="IPR006524">
    <property type="entry name" value="ArpU-like"/>
</dbReference>
<dbReference type="SUPFAM" id="SSF88659">
    <property type="entry name" value="Sigma3 and sigma4 domains of RNA polymerase sigma factors"/>
    <property type="match status" value="1"/>
</dbReference>
<keyword evidence="1" id="KW-0175">Coiled coil</keyword>
<name>A0ABC9VA96_9BACL</name>